<sequence>MKTAKYNKVGGGILEIEYDEDAPCIVCGEPVVEASMGGTVVCPRCDCGNCRYCGVQLPWHPDKEKATRMIKEHVTWHKEQQKADKDA</sequence>
<gene>
    <name evidence="1" type="ORF">LCGC14_0947430</name>
</gene>
<dbReference type="AlphaFoldDB" id="A0A0F9RPR3"/>
<accession>A0A0F9RPR3</accession>
<reference evidence="1" key="1">
    <citation type="journal article" date="2015" name="Nature">
        <title>Complex archaea that bridge the gap between prokaryotes and eukaryotes.</title>
        <authorList>
            <person name="Spang A."/>
            <person name="Saw J.H."/>
            <person name="Jorgensen S.L."/>
            <person name="Zaremba-Niedzwiedzka K."/>
            <person name="Martijn J."/>
            <person name="Lind A.E."/>
            <person name="van Eijk R."/>
            <person name="Schleper C."/>
            <person name="Guy L."/>
            <person name="Ettema T.J."/>
        </authorList>
    </citation>
    <scope>NUCLEOTIDE SEQUENCE</scope>
</reference>
<evidence type="ECO:0000313" key="1">
    <source>
        <dbReference type="EMBL" id="KKN19278.1"/>
    </source>
</evidence>
<protein>
    <submittedName>
        <fullName evidence="1">Uncharacterized protein</fullName>
    </submittedName>
</protein>
<comment type="caution">
    <text evidence="1">The sequence shown here is derived from an EMBL/GenBank/DDBJ whole genome shotgun (WGS) entry which is preliminary data.</text>
</comment>
<dbReference type="EMBL" id="LAZR01003350">
    <property type="protein sequence ID" value="KKN19278.1"/>
    <property type="molecule type" value="Genomic_DNA"/>
</dbReference>
<proteinExistence type="predicted"/>
<organism evidence="1">
    <name type="scientific">marine sediment metagenome</name>
    <dbReference type="NCBI Taxonomy" id="412755"/>
    <lineage>
        <taxon>unclassified sequences</taxon>
        <taxon>metagenomes</taxon>
        <taxon>ecological metagenomes</taxon>
    </lineage>
</organism>
<name>A0A0F9RPR3_9ZZZZ</name>